<feature type="signal peptide" evidence="12">
    <location>
        <begin position="1"/>
        <end position="24"/>
    </location>
</feature>
<keyword evidence="15" id="KW-0675">Receptor</keyword>
<keyword evidence="5 11" id="KW-0812">Transmembrane</keyword>
<evidence type="ECO:0000256" key="6">
    <source>
        <dbReference type="ARBA" id="ARBA00022729"/>
    </source>
</evidence>
<dbReference type="Gene3D" id="3.80.10.10">
    <property type="entry name" value="Ribonuclease Inhibitor"/>
    <property type="match status" value="3"/>
</dbReference>
<accession>A0AAW2T760</accession>
<dbReference type="InterPro" id="IPR032675">
    <property type="entry name" value="LRR_dom_sf"/>
</dbReference>
<dbReference type="PROSITE" id="PS51450">
    <property type="entry name" value="LRR"/>
    <property type="match status" value="1"/>
</dbReference>
<name>A0AAW2T760_9LAMI</name>
<reference evidence="15" key="2">
    <citation type="journal article" date="2024" name="Plant">
        <title>Genomic evolution and insights into agronomic trait innovations of Sesamum species.</title>
        <authorList>
            <person name="Miao H."/>
            <person name="Wang L."/>
            <person name="Qu L."/>
            <person name="Liu H."/>
            <person name="Sun Y."/>
            <person name="Le M."/>
            <person name="Wang Q."/>
            <person name="Wei S."/>
            <person name="Zheng Y."/>
            <person name="Lin W."/>
            <person name="Duan Y."/>
            <person name="Cao H."/>
            <person name="Xiong S."/>
            <person name="Wang X."/>
            <person name="Wei L."/>
            <person name="Li C."/>
            <person name="Ma Q."/>
            <person name="Ju M."/>
            <person name="Zhao R."/>
            <person name="Li G."/>
            <person name="Mu C."/>
            <person name="Tian Q."/>
            <person name="Mei H."/>
            <person name="Zhang T."/>
            <person name="Gao T."/>
            <person name="Zhang H."/>
        </authorList>
    </citation>
    <scope>NUCLEOTIDE SEQUENCE</scope>
    <source>
        <strain evidence="15">KEN1</strain>
    </source>
</reference>
<dbReference type="InterPro" id="IPR046956">
    <property type="entry name" value="RLP23-like"/>
</dbReference>
<dbReference type="Pfam" id="PF08263">
    <property type="entry name" value="LRRNT_2"/>
    <property type="match status" value="1"/>
</dbReference>
<dbReference type="FunFam" id="3.80.10.10:FF:000400">
    <property type="entry name" value="Nuclear pore complex protein NUP107"/>
    <property type="match status" value="1"/>
</dbReference>
<evidence type="ECO:0000256" key="1">
    <source>
        <dbReference type="ARBA" id="ARBA00004251"/>
    </source>
</evidence>
<feature type="domain" description="Leucine-rich repeat-containing N-terminal plant-type" evidence="13">
    <location>
        <begin position="38"/>
        <end position="78"/>
    </location>
</feature>
<reference evidence="15" key="1">
    <citation type="submission" date="2020-06" db="EMBL/GenBank/DDBJ databases">
        <authorList>
            <person name="Li T."/>
            <person name="Hu X."/>
            <person name="Zhang T."/>
            <person name="Song X."/>
            <person name="Zhang H."/>
            <person name="Dai N."/>
            <person name="Sheng W."/>
            <person name="Hou X."/>
            <person name="Wei L."/>
        </authorList>
    </citation>
    <scope>NUCLEOTIDE SEQUENCE</scope>
    <source>
        <strain evidence="15">KEN1</strain>
        <tissue evidence="15">Leaf</tissue>
    </source>
</reference>
<comment type="similarity">
    <text evidence="2">Belongs to the RLP family.</text>
</comment>
<keyword evidence="9 11" id="KW-0472">Membrane</keyword>
<evidence type="ECO:0000256" key="11">
    <source>
        <dbReference type="SAM" id="Phobius"/>
    </source>
</evidence>
<comment type="caution">
    <text evidence="15">The sequence shown here is derived from an EMBL/GenBank/DDBJ whole genome shotgun (WGS) entry which is preliminary data.</text>
</comment>
<evidence type="ECO:0000256" key="10">
    <source>
        <dbReference type="ARBA" id="ARBA00023180"/>
    </source>
</evidence>
<comment type="subcellular location">
    <subcellularLocation>
        <location evidence="1">Cell membrane</location>
        <topology evidence="1">Single-pass type I membrane protein</topology>
    </subcellularLocation>
</comment>
<dbReference type="GO" id="GO:0006952">
    <property type="term" value="P:defense response"/>
    <property type="evidence" value="ECO:0007669"/>
    <property type="project" value="UniProtKB-ARBA"/>
</dbReference>
<dbReference type="PANTHER" id="PTHR48063:SF103">
    <property type="entry name" value="LEUCINE-RICH RECEPTOR-LIKE KINASE FAMILY PROTEIN"/>
    <property type="match status" value="1"/>
</dbReference>
<dbReference type="InterPro" id="IPR055414">
    <property type="entry name" value="LRR_R13L4/SHOC2-like"/>
</dbReference>
<keyword evidence="8 11" id="KW-1133">Transmembrane helix</keyword>
<protein>
    <submittedName>
        <fullName evidence="15">Receptor-like protein EIX1</fullName>
    </submittedName>
</protein>
<evidence type="ECO:0000256" key="7">
    <source>
        <dbReference type="ARBA" id="ARBA00022737"/>
    </source>
</evidence>
<evidence type="ECO:0000256" key="2">
    <source>
        <dbReference type="ARBA" id="ARBA00009592"/>
    </source>
</evidence>
<evidence type="ECO:0000256" key="5">
    <source>
        <dbReference type="ARBA" id="ARBA00022692"/>
    </source>
</evidence>
<dbReference type="Pfam" id="PF00560">
    <property type="entry name" value="LRR_1"/>
    <property type="match status" value="2"/>
</dbReference>
<dbReference type="Pfam" id="PF23598">
    <property type="entry name" value="LRR_14"/>
    <property type="match status" value="1"/>
</dbReference>
<dbReference type="InterPro" id="IPR013210">
    <property type="entry name" value="LRR_N_plant-typ"/>
</dbReference>
<dbReference type="GO" id="GO:0005886">
    <property type="term" value="C:plasma membrane"/>
    <property type="evidence" value="ECO:0007669"/>
    <property type="project" value="UniProtKB-SubCell"/>
</dbReference>
<dbReference type="AlphaFoldDB" id="A0AAW2T760"/>
<dbReference type="EMBL" id="JACGWN010000015">
    <property type="protein sequence ID" value="KAL0400690.1"/>
    <property type="molecule type" value="Genomic_DNA"/>
</dbReference>
<feature type="chain" id="PRO_5043654793" evidence="12">
    <location>
        <begin position="25"/>
        <end position="871"/>
    </location>
</feature>
<proteinExistence type="inferred from homology"/>
<evidence type="ECO:0000256" key="4">
    <source>
        <dbReference type="ARBA" id="ARBA00022614"/>
    </source>
</evidence>
<dbReference type="FunFam" id="3.80.10.10:FF:000356">
    <property type="entry name" value="LRR receptor-like serine/threonine-protein kinase"/>
    <property type="match status" value="1"/>
</dbReference>
<evidence type="ECO:0000256" key="9">
    <source>
        <dbReference type="ARBA" id="ARBA00023136"/>
    </source>
</evidence>
<sequence length="871" mass="97506">MERFRLLPLLNVLLLVLMLRFGHSSSQVHHTNKIRCSDRERQALLDIKDELVNTYGILSSWGNDENKRECYQWGGIQCHNQTNHVTRLDLGFYGLQGKISSSLLELQHLQYLDLRFNSFEYAPIPEFIGSLTKLRHLDLMFANFSGPIPHQIGNLSKLLYLDISWNDCYSKNLDWVYSLDSLEYLGLRSTNLTKATNWLEAVSKLTSIKELDLREVGLPEIPLSLLPKINGSSPLAILDLSSNLYPSIMTLIPWFSNFSSTGLTSINLGGNNMTGPVPNFFENMTSLEYLDLSQSDIQGGIPKYFGNLSSLTNLIMFGSNLTGDFSELIMNLSGPVQRKLVYLVLSENNQSGLFPNMSRFSSLIHLQLERNQLSGSIPEGHLRLPHLGFLAMSSNRLTGPIPDLSFSLSLGFLYLDDNIFNGTLTQSIGNLSQLRVLDLSSNSFLEVKFDTYWVPTFQLGYLSLRQCKLGKYFPAWIKTQKELEHLDISSTGISDILPSWFVLVSPRLLHLNASNNQMYGVSSLSDALIPDCFANFQWLRFLNLANNHLSGEIPYSFGSLSALTLLHLRNNSLSGELPTSMSNCTSLEMIDVGDNRLTGTIPDWIGDSFPELRVLVLRSNEFYGSMPSSLCHLANLQILDISSNKISEVIPLCLQDFIAMTTDLNPDPFSDPWGTLQVPSGYTWEMSNIKSFQSAYFMWKGMEVKYTNHLGLVKLINFSNNSLAGEIPSGITKLVGLVGLNFSWNNLVGSIPVDIGQLRSLNFSDFSRNHLSGGNADLCGRPLNNSCPGDESYQDPNSKVNGSNVIKEGESEDDRFITEGFYVTLGLGFIIGFWGILGTILLNKRFRYTFFEHLDTIGKTSVEIFSKSVSK</sequence>
<dbReference type="GO" id="GO:0051707">
    <property type="term" value="P:response to other organism"/>
    <property type="evidence" value="ECO:0007669"/>
    <property type="project" value="UniProtKB-ARBA"/>
</dbReference>
<feature type="transmembrane region" description="Helical" evidence="11">
    <location>
        <begin position="821"/>
        <end position="842"/>
    </location>
</feature>
<keyword evidence="10" id="KW-0325">Glycoprotein</keyword>
<dbReference type="SUPFAM" id="SSF52058">
    <property type="entry name" value="L domain-like"/>
    <property type="match status" value="3"/>
</dbReference>
<organism evidence="15">
    <name type="scientific">Sesamum latifolium</name>
    <dbReference type="NCBI Taxonomy" id="2727402"/>
    <lineage>
        <taxon>Eukaryota</taxon>
        <taxon>Viridiplantae</taxon>
        <taxon>Streptophyta</taxon>
        <taxon>Embryophyta</taxon>
        <taxon>Tracheophyta</taxon>
        <taxon>Spermatophyta</taxon>
        <taxon>Magnoliopsida</taxon>
        <taxon>eudicotyledons</taxon>
        <taxon>Gunneridae</taxon>
        <taxon>Pentapetalae</taxon>
        <taxon>asterids</taxon>
        <taxon>lamiids</taxon>
        <taxon>Lamiales</taxon>
        <taxon>Pedaliaceae</taxon>
        <taxon>Sesamum</taxon>
    </lineage>
</organism>
<evidence type="ECO:0000256" key="8">
    <source>
        <dbReference type="ARBA" id="ARBA00022989"/>
    </source>
</evidence>
<dbReference type="InterPro" id="IPR001611">
    <property type="entry name" value="Leu-rich_rpt"/>
</dbReference>
<feature type="domain" description="Disease resistance R13L4/SHOC-2-like LRR" evidence="14">
    <location>
        <begin position="99"/>
        <end position="214"/>
    </location>
</feature>
<keyword evidence="7" id="KW-0677">Repeat</keyword>
<keyword evidence="6 12" id="KW-0732">Signal</keyword>
<gene>
    <name evidence="15" type="ORF">Slati_4098900</name>
</gene>
<dbReference type="Pfam" id="PF13855">
    <property type="entry name" value="LRR_8"/>
    <property type="match status" value="2"/>
</dbReference>
<evidence type="ECO:0000256" key="3">
    <source>
        <dbReference type="ARBA" id="ARBA00022475"/>
    </source>
</evidence>
<evidence type="ECO:0000313" key="15">
    <source>
        <dbReference type="EMBL" id="KAL0400690.1"/>
    </source>
</evidence>
<evidence type="ECO:0000259" key="13">
    <source>
        <dbReference type="Pfam" id="PF08263"/>
    </source>
</evidence>
<dbReference type="SMART" id="SM00369">
    <property type="entry name" value="LRR_TYP"/>
    <property type="match status" value="6"/>
</dbReference>
<keyword evidence="4" id="KW-0433">Leucine-rich repeat</keyword>
<evidence type="ECO:0000256" key="12">
    <source>
        <dbReference type="SAM" id="SignalP"/>
    </source>
</evidence>
<keyword evidence="3" id="KW-1003">Cell membrane</keyword>
<dbReference type="InterPro" id="IPR003591">
    <property type="entry name" value="Leu-rich_rpt_typical-subtyp"/>
</dbReference>
<dbReference type="PANTHER" id="PTHR48063">
    <property type="entry name" value="LRR RECEPTOR-LIKE KINASE"/>
    <property type="match status" value="1"/>
</dbReference>
<evidence type="ECO:0000259" key="14">
    <source>
        <dbReference type="Pfam" id="PF23598"/>
    </source>
</evidence>